<dbReference type="OrthoDB" id="8364296at2"/>
<sequence>MTALEDRTIHYIVHGPDGAIRQSGDCALSLLPHYAGIYGEGFKAIEVPADQYRRDIDAHCYVLDGVITSKSAALDVTEYTVRADGFDTVRLALPAGTSVLHAGEIVAIEDNVFEFTTDVLGEHRFSFIAPAGFHHFEVTIHAV</sequence>
<name>A0A1C3XI33_9HYPH</name>
<organism evidence="1 2">
    <name type="scientific">Rhizobium lusitanum</name>
    <dbReference type="NCBI Taxonomy" id="293958"/>
    <lineage>
        <taxon>Bacteria</taxon>
        <taxon>Pseudomonadati</taxon>
        <taxon>Pseudomonadota</taxon>
        <taxon>Alphaproteobacteria</taxon>
        <taxon>Hyphomicrobiales</taxon>
        <taxon>Rhizobiaceae</taxon>
        <taxon>Rhizobium/Agrobacterium group</taxon>
        <taxon>Rhizobium</taxon>
    </lineage>
</organism>
<protein>
    <submittedName>
        <fullName evidence="1">Uncharacterized protein</fullName>
    </submittedName>
</protein>
<evidence type="ECO:0000313" key="1">
    <source>
        <dbReference type="EMBL" id="SCB51859.1"/>
    </source>
</evidence>
<dbReference type="EMBL" id="FMAF01000043">
    <property type="protein sequence ID" value="SCB51859.1"/>
    <property type="molecule type" value="Genomic_DNA"/>
</dbReference>
<dbReference type="RefSeq" id="WP_141694160.1">
    <property type="nucleotide sequence ID" value="NZ_FMAF01000043.1"/>
</dbReference>
<dbReference type="Proteomes" id="UP000199205">
    <property type="component" value="Unassembled WGS sequence"/>
</dbReference>
<dbReference type="AlphaFoldDB" id="A0A1C3XI33"/>
<evidence type="ECO:0000313" key="2">
    <source>
        <dbReference type="Proteomes" id="UP000199205"/>
    </source>
</evidence>
<reference evidence="1 2" key="1">
    <citation type="submission" date="2016-08" db="EMBL/GenBank/DDBJ databases">
        <authorList>
            <person name="Seilhamer J.J."/>
        </authorList>
    </citation>
    <scope>NUCLEOTIDE SEQUENCE [LARGE SCALE GENOMIC DNA]</scope>
    <source>
        <strain evidence="1 2">P1-7</strain>
    </source>
</reference>
<gene>
    <name evidence="1" type="ORF">GA0061101_14332</name>
</gene>
<proteinExistence type="predicted"/>
<accession>A0A1C3XI33</accession>